<dbReference type="InterPro" id="IPR050557">
    <property type="entry name" value="RTX_toxin/Mannuronan_C5-epim"/>
</dbReference>
<dbReference type="InterPro" id="IPR001343">
    <property type="entry name" value="Hemolysn_Ca-bd"/>
</dbReference>
<evidence type="ECO:0000256" key="2">
    <source>
        <dbReference type="ARBA" id="ARBA00022525"/>
    </source>
</evidence>
<proteinExistence type="predicted"/>
<dbReference type="SUPFAM" id="SSF49313">
    <property type="entry name" value="Cadherin-like"/>
    <property type="match status" value="1"/>
</dbReference>
<dbReference type="OrthoDB" id="8019836at2"/>
<dbReference type="EMBL" id="QQBB01000001">
    <property type="protein sequence ID" value="RDI62283.1"/>
    <property type="molecule type" value="Genomic_DNA"/>
</dbReference>
<keyword evidence="6" id="KW-1185">Reference proteome</keyword>
<dbReference type="GO" id="GO:0016020">
    <property type="term" value="C:membrane"/>
    <property type="evidence" value="ECO:0007669"/>
    <property type="project" value="InterPro"/>
</dbReference>
<dbReference type="GO" id="GO:0005509">
    <property type="term" value="F:calcium ion binding"/>
    <property type="evidence" value="ECO:0007669"/>
    <property type="project" value="InterPro"/>
</dbReference>
<feature type="domain" description="Cadherin" evidence="4">
    <location>
        <begin position="483"/>
        <end position="580"/>
    </location>
</feature>
<dbReference type="RefSeq" id="WP_147282332.1">
    <property type="nucleotide sequence ID" value="NZ_QQBB01000001.1"/>
</dbReference>
<evidence type="ECO:0000313" key="5">
    <source>
        <dbReference type="EMBL" id="RDI62283.1"/>
    </source>
</evidence>
<dbReference type="AlphaFoldDB" id="A0A370HUV3"/>
<sequence>MTITVIDEQADLNTGSQALHEIADTITGSTFLAIALTSTTLGGIKAGGMQSITVSDVVPTNGTDFDIETHLTAIALAGTNSEVINNGRIKSTAAAAILFSGGGTSIVTNAANKTIQGTRAIEIASTSTGFTAAKLDLQNAGTITASGEAIMGGGGADQIRNSGTLTTTSTAVGAVLMDLGGGNDFYEGMLGTATGMIKLGAGDDKAFGGAGDETFQGGAGQNTIDGGGGIDTVDYSDATVGVAVDLRLTGLQGTAHSSDQLENIENITGSNQNDTLVGSSGNNVLRGGNGNDTLEGGSGDDVLDGGSGNNTVRFSGSTIVTLDLSLSAPQNTGYGSDTLIGFRNVESGSGADKIKGSAEDNRLSGNSGADTIEGMDGHDQLIGGNGNDSLEGGVGNDTLEGGNDNDTLVGGVGNDTLQGGTGRNTAVFSGNKANYSIVTNQDGTITVTDNAGQDGTDTLKDVRILKFADQAIALTNGAASDISPSISPINFSESKAVGSQVTTLFSSDPDGDTLTFSLVTNAGGLFRLDGSKLILAGALDYETATKHTITVKVSDGFGGEFSKELTINVTNDMTETKPLVKRGTNASEQVVGENGNDQLHGLSGNDQVFGQGGNDRLWGDKGNDTLIGGAGNDVFVFDVRPNVKSNLDYVYDFNVKDDTIHLSKKIFSGLAKKGTLSKNAFVIGDHFKDADDRILYHKKGGALFYDPDGTGDAKAIQFATIGKNLKITHKDFYVI</sequence>
<dbReference type="InterPro" id="IPR018511">
    <property type="entry name" value="Hemolysin-typ_Ca-bd_CS"/>
</dbReference>
<feature type="region of interest" description="Disordered" evidence="3">
    <location>
        <begin position="269"/>
        <end position="309"/>
    </location>
</feature>
<dbReference type="Gene3D" id="2.150.10.10">
    <property type="entry name" value="Serralysin-like metalloprotease, C-terminal"/>
    <property type="match status" value="3"/>
</dbReference>
<dbReference type="GO" id="GO:0007156">
    <property type="term" value="P:homophilic cell adhesion via plasma membrane adhesion molecules"/>
    <property type="evidence" value="ECO:0007669"/>
    <property type="project" value="InterPro"/>
</dbReference>
<comment type="subcellular location">
    <subcellularLocation>
        <location evidence="1">Secreted</location>
    </subcellularLocation>
</comment>
<dbReference type="PANTHER" id="PTHR38340:SF1">
    <property type="entry name" value="S-LAYER PROTEIN"/>
    <property type="match status" value="1"/>
</dbReference>
<keyword evidence="2" id="KW-0964">Secreted</keyword>
<dbReference type="PROSITE" id="PS50268">
    <property type="entry name" value="CADHERIN_2"/>
    <property type="match status" value="1"/>
</dbReference>
<dbReference type="PRINTS" id="PR00313">
    <property type="entry name" value="CABNDNGRPT"/>
</dbReference>
<dbReference type="GO" id="GO:0005576">
    <property type="term" value="C:extracellular region"/>
    <property type="evidence" value="ECO:0007669"/>
    <property type="project" value="UniProtKB-SubCell"/>
</dbReference>
<accession>A0A370HUV3</accession>
<organism evidence="5 6">
    <name type="scientific">Microvirga subterranea</name>
    <dbReference type="NCBI Taxonomy" id="186651"/>
    <lineage>
        <taxon>Bacteria</taxon>
        <taxon>Pseudomonadati</taxon>
        <taxon>Pseudomonadota</taxon>
        <taxon>Alphaproteobacteria</taxon>
        <taxon>Hyphomicrobiales</taxon>
        <taxon>Methylobacteriaceae</taxon>
        <taxon>Microvirga</taxon>
    </lineage>
</organism>
<evidence type="ECO:0000256" key="3">
    <source>
        <dbReference type="SAM" id="MobiDB-lite"/>
    </source>
</evidence>
<reference evidence="5 6" key="1">
    <citation type="submission" date="2018-07" db="EMBL/GenBank/DDBJ databases">
        <title>Genomic Encyclopedia of Type Strains, Phase IV (KMG-IV): sequencing the most valuable type-strain genomes for metagenomic binning, comparative biology and taxonomic classification.</title>
        <authorList>
            <person name="Goeker M."/>
        </authorList>
    </citation>
    <scope>NUCLEOTIDE SEQUENCE [LARGE SCALE GENOMIC DNA]</scope>
    <source>
        <strain evidence="5 6">DSM 14364</strain>
    </source>
</reference>
<dbReference type="InterPro" id="IPR002126">
    <property type="entry name" value="Cadherin-like_dom"/>
</dbReference>
<feature type="compositionally biased region" description="Basic and acidic residues" evidence="3">
    <location>
        <begin position="352"/>
        <end position="362"/>
    </location>
</feature>
<evidence type="ECO:0000259" key="4">
    <source>
        <dbReference type="PROSITE" id="PS50268"/>
    </source>
</evidence>
<dbReference type="CDD" id="cd11304">
    <property type="entry name" value="Cadherin_repeat"/>
    <property type="match status" value="1"/>
</dbReference>
<dbReference type="Proteomes" id="UP000254925">
    <property type="component" value="Unassembled WGS sequence"/>
</dbReference>
<feature type="compositionally biased region" description="Polar residues" evidence="3">
    <location>
        <begin position="269"/>
        <end position="283"/>
    </location>
</feature>
<evidence type="ECO:0000256" key="1">
    <source>
        <dbReference type="ARBA" id="ARBA00004613"/>
    </source>
</evidence>
<dbReference type="Pfam" id="PF00353">
    <property type="entry name" value="HemolysinCabind"/>
    <property type="match status" value="5"/>
</dbReference>
<evidence type="ECO:0000313" key="6">
    <source>
        <dbReference type="Proteomes" id="UP000254925"/>
    </source>
</evidence>
<gene>
    <name evidence="5" type="ORF">DES45_101551</name>
</gene>
<protein>
    <submittedName>
        <fullName evidence="5">Ca2+-binding RTX toxin-like protein</fullName>
    </submittedName>
</protein>
<dbReference type="PROSITE" id="PS00330">
    <property type="entry name" value="HEMOLYSIN_CALCIUM"/>
    <property type="match status" value="3"/>
</dbReference>
<dbReference type="InterPro" id="IPR015919">
    <property type="entry name" value="Cadherin-like_sf"/>
</dbReference>
<comment type="caution">
    <text evidence="5">The sequence shown here is derived from an EMBL/GenBank/DDBJ whole genome shotgun (WGS) entry which is preliminary data.</text>
</comment>
<name>A0A370HUV3_9HYPH</name>
<dbReference type="PANTHER" id="PTHR38340">
    <property type="entry name" value="S-LAYER PROTEIN"/>
    <property type="match status" value="1"/>
</dbReference>
<dbReference type="SUPFAM" id="SSF51120">
    <property type="entry name" value="beta-Roll"/>
    <property type="match status" value="3"/>
</dbReference>
<feature type="region of interest" description="Disordered" evidence="3">
    <location>
        <begin position="351"/>
        <end position="404"/>
    </location>
</feature>
<dbReference type="InterPro" id="IPR011049">
    <property type="entry name" value="Serralysin-like_metalloprot_C"/>
</dbReference>